<dbReference type="Pfam" id="PF12625">
    <property type="entry name" value="Arabinose_bd"/>
    <property type="match status" value="1"/>
</dbReference>
<evidence type="ECO:0000256" key="2">
    <source>
        <dbReference type="ARBA" id="ARBA00023125"/>
    </source>
</evidence>
<dbReference type="SMART" id="SM00342">
    <property type="entry name" value="HTH_ARAC"/>
    <property type="match status" value="1"/>
</dbReference>
<name>A0A1Q8EN35_9PSED</name>
<dbReference type="Proteomes" id="UP000185578">
    <property type="component" value="Unassembled WGS sequence"/>
</dbReference>
<dbReference type="EMBL" id="MSCT01000016">
    <property type="protein sequence ID" value="OLF53213.1"/>
    <property type="molecule type" value="Genomic_DNA"/>
</dbReference>
<keyword evidence="1" id="KW-0805">Transcription regulation</keyword>
<dbReference type="InterPro" id="IPR018060">
    <property type="entry name" value="HTH_AraC"/>
</dbReference>
<dbReference type="GO" id="GO:0003700">
    <property type="term" value="F:DNA-binding transcription factor activity"/>
    <property type="evidence" value="ECO:0007669"/>
    <property type="project" value="InterPro"/>
</dbReference>
<evidence type="ECO:0000256" key="3">
    <source>
        <dbReference type="ARBA" id="ARBA00023163"/>
    </source>
</evidence>
<sequence length="337" mass="38048">MSNPTPVVFASIFVSSLLAAARERGYEIEGFLRDAGIDPEQPQDLEHHVTVDQYVALLRKTIKGLDDEGVALFSRKLRHGSFLLMMRSALTGNTLGAALHEFTHTLRLLQDDLNPLLVDDGRQLRVELHFISGQVRSRQFAHVLLLRLLWRVMAWLEGGNLRPVGIDLEFAQPDPIEPYQKLFPTALRFSMPCSTIWFDSAALQAPVRRDSSHLDDYLDKALLDLLVPAIPTRVSDRVRAYLREERARHSAWPDLDQTSVALHCSASSLQRHLAQEGASFQNIRESLRRDWAIYRLKTSTLSTPTLAEELGFADSASFQRAFKRWTGQTPGQVRKGG</sequence>
<evidence type="ECO:0000313" key="6">
    <source>
        <dbReference type="Proteomes" id="UP000185578"/>
    </source>
</evidence>
<feature type="domain" description="HTH araC/xylS-type" evidence="4">
    <location>
        <begin position="236"/>
        <end position="336"/>
    </location>
</feature>
<protein>
    <submittedName>
        <fullName evidence="5">AraC family transcriptional regulator</fullName>
    </submittedName>
</protein>
<gene>
    <name evidence="5" type="ORF">BTN82_18280</name>
</gene>
<dbReference type="InterPro" id="IPR032687">
    <property type="entry name" value="AraC-type_N"/>
</dbReference>
<dbReference type="InterPro" id="IPR009057">
    <property type="entry name" value="Homeodomain-like_sf"/>
</dbReference>
<dbReference type="PANTHER" id="PTHR47894:SF1">
    <property type="entry name" value="HTH-TYPE TRANSCRIPTIONAL REGULATOR VQSM"/>
    <property type="match status" value="1"/>
</dbReference>
<evidence type="ECO:0000313" key="5">
    <source>
        <dbReference type="EMBL" id="OLF53213.1"/>
    </source>
</evidence>
<dbReference type="AlphaFoldDB" id="A0A1Q8EN35"/>
<dbReference type="Gene3D" id="1.10.10.60">
    <property type="entry name" value="Homeodomain-like"/>
    <property type="match status" value="1"/>
</dbReference>
<comment type="caution">
    <text evidence="5">The sequence shown here is derived from an EMBL/GenBank/DDBJ whole genome shotgun (WGS) entry which is preliminary data.</text>
</comment>
<dbReference type="SUPFAM" id="SSF46689">
    <property type="entry name" value="Homeodomain-like"/>
    <property type="match status" value="1"/>
</dbReference>
<dbReference type="GO" id="GO:0000976">
    <property type="term" value="F:transcription cis-regulatory region binding"/>
    <property type="evidence" value="ECO:0007669"/>
    <property type="project" value="TreeGrafter"/>
</dbReference>
<evidence type="ECO:0000256" key="1">
    <source>
        <dbReference type="ARBA" id="ARBA00023015"/>
    </source>
</evidence>
<organism evidence="5 6">
    <name type="scientific">Pseudomonas chlororaphis</name>
    <dbReference type="NCBI Taxonomy" id="587753"/>
    <lineage>
        <taxon>Bacteria</taxon>
        <taxon>Pseudomonadati</taxon>
        <taxon>Pseudomonadota</taxon>
        <taxon>Gammaproteobacteria</taxon>
        <taxon>Pseudomonadales</taxon>
        <taxon>Pseudomonadaceae</taxon>
        <taxon>Pseudomonas</taxon>
    </lineage>
</organism>
<dbReference type="OrthoDB" id="6816069at2"/>
<keyword evidence="2" id="KW-0238">DNA-binding</keyword>
<dbReference type="RefSeq" id="WP_075120519.1">
    <property type="nucleotide sequence ID" value="NZ_MSCT01000016.1"/>
</dbReference>
<keyword evidence="3" id="KW-0804">Transcription</keyword>
<proteinExistence type="predicted"/>
<reference evidence="5 6" key="1">
    <citation type="submission" date="2016-12" db="EMBL/GenBank/DDBJ databases">
        <authorList>
            <person name="Song W.-J."/>
            <person name="Kurnit D.M."/>
        </authorList>
    </citation>
    <scope>NUCLEOTIDE SEQUENCE [LARGE SCALE GENOMIC DNA]</scope>
    <source>
        <strain evidence="5 6">PCL1601</strain>
    </source>
</reference>
<evidence type="ECO:0000259" key="4">
    <source>
        <dbReference type="PROSITE" id="PS01124"/>
    </source>
</evidence>
<dbReference type="PANTHER" id="PTHR47894">
    <property type="entry name" value="HTH-TYPE TRANSCRIPTIONAL REGULATOR GADX"/>
    <property type="match status" value="1"/>
</dbReference>
<dbReference type="Pfam" id="PF12833">
    <property type="entry name" value="HTH_18"/>
    <property type="match status" value="1"/>
</dbReference>
<accession>A0A1Q8EN35</accession>
<dbReference type="PROSITE" id="PS01124">
    <property type="entry name" value="HTH_ARAC_FAMILY_2"/>
    <property type="match status" value="1"/>
</dbReference>
<dbReference type="GO" id="GO:0005829">
    <property type="term" value="C:cytosol"/>
    <property type="evidence" value="ECO:0007669"/>
    <property type="project" value="TreeGrafter"/>
</dbReference>